<dbReference type="EMBL" id="CP114014">
    <property type="protein sequence ID" value="XAY04561.1"/>
    <property type="molecule type" value="Genomic_DNA"/>
</dbReference>
<dbReference type="SUPFAM" id="SSF47240">
    <property type="entry name" value="Ferritin-like"/>
    <property type="match status" value="1"/>
</dbReference>
<dbReference type="PANTHER" id="PTHR31694:SF26">
    <property type="entry name" value="OS05G0151100 PROTEIN"/>
    <property type="match status" value="1"/>
</dbReference>
<dbReference type="InterPro" id="IPR012347">
    <property type="entry name" value="Ferritin-like"/>
</dbReference>
<evidence type="ECO:0000313" key="1">
    <source>
        <dbReference type="EMBL" id="XAY04561.1"/>
    </source>
</evidence>
<dbReference type="RefSeq" id="WP_354701090.1">
    <property type="nucleotide sequence ID" value="NZ_CP114014.1"/>
</dbReference>
<sequence length="208" mass="22024">MPKNTQKLAPELDLIQVGAMTRSSFILKSALTIGATAGAAAVGPFVSTAMAQADGDVEILNFALTLEYLETRFYKEAADKGLSSEVAKLAKQFADEEQEHVNALRKAVKSLGGTVAAKPEFDFGVTDEASFLKLAQTLEDTGVYAYNGAGPALKNKDLLAAAGSIVQIEARHAAAIRLINKENPSPDAFDKTLTVDEVLEAVKPLIVS</sequence>
<dbReference type="InterPro" id="IPR052965">
    <property type="entry name" value="Pigment-catalase-like"/>
</dbReference>
<accession>A0AAU7ASE0</accession>
<dbReference type="PANTHER" id="PTHR31694">
    <property type="entry name" value="DESICCATION-LIKE PROTEIN"/>
    <property type="match status" value="1"/>
</dbReference>
<proteinExistence type="predicted"/>
<protein>
    <recommendedName>
        <fullName evidence="2">Ferritin-like domain-containing protein</fullName>
    </recommendedName>
</protein>
<reference evidence="1" key="1">
    <citation type="submission" date="2022-12" db="EMBL/GenBank/DDBJ databases">
        <title>Paraconexibacter alkalitolerans sp. nov. and Baekduia alba sp. nov., isolated from soil and emended description of the genera Paraconexibacter (Chun et al., 2020) and Baekduia (An et al., 2020).</title>
        <authorList>
            <person name="Vieira S."/>
            <person name="Huber K.J."/>
            <person name="Geppert A."/>
            <person name="Wolf J."/>
            <person name="Neumann-Schaal M."/>
            <person name="Muesken M."/>
            <person name="Overmann J."/>
        </authorList>
    </citation>
    <scope>NUCLEOTIDE SEQUENCE</scope>
    <source>
        <strain evidence="1">AEG42_29</strain>
    </source>
</reference>
<name>A0AAU7ASE0_9ACTN</name>
<dbReference type="PROSITE" id="PS51318">
    <property type="entry name" value="TAT"/>
    <property type="match status" value="1"/>
</dbReference>
<organism evidence="1">
    <name type="scientific">Paraconexibacter sp. AEG42_29</name>
    <dbReference type="NCBI Taxonomy" id="2997339"/>
    <lineage>
        <taxon>Bacteria</taxon>
        <taxon>Bacillati</taxon>
        <taxon>Actinomycetota</taxon>
        <taxon>Thermoleophilia</taxon>
        <taxon>Solirubrobacterales</taxon>
        <taxon>Paraconexibacteraceae</taxon>
        <taxon>Paraconexibacter</taxon>
    </lineage>
</organism>
<dbReference type="Gene3D" id="1.20.1260.10">
    <property type="match status" value="1"/>
</dbReference>
<dbReference type="InterPro" id="IPR006311">
    <property type="entry name" value="TAT_signal"/>
</dbReference>
<dbReference type="KEGG" id="parq:DSM112329_01396"/>
<dbReference type="InterPro" id="IPR009078">
    <property type="entry name" value="Ferritin-like_SF"/>
</dbReference>
<dbReference type="CDD" id="cd00657">
    <property type="entry name" value="Ferritin_like"/>
    <property type="match status" value="1"/>
</dbReference>
<dbReference type="AlphaFoldDB" id="A0AAU7ASE0"/>
<dbReference type="Pfam" id="PF13668">
    <property type="entry name" value="Ferritin_2"/>
    <property type="match status" value="1"/>
</dbReference>
<gene>
    <name evidence="1" type="ORF">DSM112329_01396</name>
</gene>
<evidence type="ECO:0008006" key="2">
    <source>
        <dbReference type="Google" id="ProtNLM"/>
    </source>
</evidence>